<evidence type="ECO:0000313" key="11">
    <source>
        <dbReference type="EMBL" id="OTQ51030.1"/>
    </source>
</evidence>
<feature type="domain" description="ABC transmembrane type-1" evidence="10">
    <location>
        <begin position="24"/>
        <end position="308"/>
    </location>
</feature>
<dbReference type="CDD" id="cd07346">
    <property type="entry name" value="ABC_6TM_exporters"/>
    <property type="match status" value="1"/>
</dbReference>
<dbReference type="GO" id="GO:0016887">
    <property type="term" value="F:ATP hydrolysis activity"/>
    <property type="evidence" value="ECO:0007669"/>
    <property type="project" value="InterPro"/>
</dbReference>
<evidence type="ECO:0000256" key="5">
    <source>
        <dbReference type="ARBA" id="ARBA00022840"/>
    </source>
</evidence>
<dbReference type="GO" id="GO:0005524">
    <property type="term" value="F:ATP binding"/>
    <property type="evidence" value="ECO:0007669"/>
    <property type="project" value="UniProtKB-KW"/>
</dbReference>
<evidence type="ECO:0000259" key="10">
    <source>
        <dbReference type="PROSITE" id="PS50929"/>
    </source>
</evidence>
<dbReference type="EMBL" id="NASK01000082">
    <property type="protein sequence ID" value="OTQ51030.1"/>
    <property type="molecule type" value="Genomic_DNA"/>
</dbReference>
<comment type="subcellular location">
    <subcellularLocation>
        <location evidence="1">Cell membrane</location>
        <topology evidence="1">Multi-pass membrane protein</topology>
    </subcellularLocation>
</comment>
<dbReference type="FunFam" id="3.40.50.300:FF:000287">
    <property type="entry name" value="Multidrug ABC transporter ATP-binding protein"/>
    <property type="match status" value="1"/>
</dbReference>
<dbReference type="InterPro" id="IPR011527">
    <property type="entry name" value="ABC1_TM_dom"/>
</dbReference>
<evidence type="ECO:0000256" key="4">
    <source>
        <dbReference type="ARBA" id="ARBA00022741"/>
    </source>
</evidence>
<dbReference type="InterPro" id="IPR017871">
    <property type="entry name" value="ABC_transporter-like_CS"/>
</dbReference>
<feature type="domain" description="ABC transporter" evidence="9">
    <location>
        <begin position="340"/>
        <end position="573"/>
    </location>
</feature>
<dbReference type="OrthoDB" id="9806127at2"/>
<keyword evidence="6 8" id="KW-1133">Transmembrane helix</keyword>
<feature type="transmembrane region" description="Helical" evidence="8">
    <location>
        <begin position="62"/>
        <end position="82"/>
    </location>
</feature>
<dbReference type="InterPro" id="IPR003439">
    <property type="entry name" value="ABC_transporter-like_ATP-bd"/>
</dbReference>
<keyword evidence="7 8" id="KW-0472">Membrane</keyword>
<dbReference type="InterPro" id="IPR036640">
    <property type="entry name" value="ABC1_TM_sf"/>
</dbReference>
<evidence type="ECO:0000256" key="2">
    <source>
        <dbReference type="ARBA" id="ARBA00022448"/>
    </source>
</evidence>
<evidence type="ECO:0000256" key="1">
    <source>
        <dbReference type="ARBA" id="ARBA00004651"/>
    </source>
</evidence>
<evidence type="ECO:0000256" key="3">
    <source>
        <dbReference type="ARBA" id="ARBA00022692"/>
    </source>
</evidence>
<dbReference type="GO" id="GO:0005886">
    <property type="term" value="C:plasma membrane"/>
    <property type="evidence" value="ECO:0007669"/>
    <property type="project" value="UniProtKB-SubCell"/>
</dbReference>
<dbReference type="SUPFAM" id="SSF52540">
    <property type="entry name" value="P-loop containing nucleoside triphosphate hydrolases"/>
    <property type="match status" value="1"/>
</dbReference>
<keyword evidence="2" id="KW-0813">Transport</keyword>
<dbReference type="SUPFAM" id="SSF90123">
    <property type="entry name" value="ABC transporter transmembrane region"/>
    <property type="match status" value="1"/>
</dbReference>
<dbReference type="PANTHER" id="PTHR24221:SF397">
    <property type="entry name" value="ABC TRANSPORTER, ATP-BINDING TRANSMEMBRANE PROTEIN"/>
    <property type="match status" value="1"/>
</dbReference>
<reference evidence="11 12" key="1">
    <citation type="submission" date="2017-03" db="EMBL/GenBank/DDBJ databases">
        <title>Comparative genomics of honeybee gut symbionts reveal geographically distinct and subgroup specific antibiotic resistance.</title>
        <authorList>
            <person name="Ludvigsen J."/>
            <person name="Porcellato D."/>
            <person name="Labee-Lund T.M."/>
            <person name="Amdam G.V."/>
            <person name="Rudi K."/>
        </authorList>
    </citation>
    <scope>NUCLEOTIDE SEQUENCE [LARGE SCALE GENOMIC DNA]</scope>
    <source>
        <strain evidence="11 12">A-4-12</strain>
    </source>
</reference>
<proteinExistence type="predicted"/>
<dbReference type="PROSITE" id="PS50929">
    <property type="entry name" value="ABC_TM1F"/>
    <property type="match status" value="1"/>
</dbReference>
<keyword evidence="5" id="KW-0067">ATP-binding</keyword>
<evidence type="ECO:0000259" key="9">
    <source>
        <dbReference type="PROSITE" id="PS50893"/>
    </source>
</evidence>
<keyword evidence="4" id="KW-0547">Nucleotide-binding</keyword>
<sequence>MMELHMFKKILMLSDIESKNLNQAIIACTLSNLTLMLPFVILLQVIMLLIEPLTNQIPVNVYYLWIMAGLGVLSAILFLICYKREYKKTYANAFGQAANTRIAVAEKLRKLPLSFFNRKDLSELTANIMGDCAVIENMLSHVIPQLIGYSVSSLITCCLLAFYDWRMAAAIFCTLPIAIIIVVAGKRLEQKLGEKHVQAKLAVSDEVQEYLDGIKIIKGFGLSGKKFQRLDKALKNMMWASIKFEGIGGIIVTLSTMTLQVGLGIVVLLGVTLMVSGSLDPITFIAFVIISSRIYSPLISVLTLLPELFYMLVSIDRMKSLQNEPIMEGKDEVTFTNYNINIDQINFSYNQTSVINNVSCTIPEGKMTALVGPSGSGKSTLLQLIARFWDVNSGKITIGNQDIKQIDPETLMHSMAFVFQQVVLFDDTIMNNIRIGRHNATDEEVKLAAKIARCDELVARLPDGWNTLIGENGSKLSGGERQRISIARALLKNAPIILLDEATASLDPENEVYIQEAIANLVKDRTVIVIAHRLKTIIGADNIIVLDQGSIVEQGNYQQLMAKNGLFTKLYSLQKQTLSIN</sequence>
<organism evidence="11 12">
    <name type="scientific">Gilliamella apis</name>
    <dbReference type="NCBI Taxonomy" id="1970738"/>
    <lineage>
        <taxon>Bacteria</taxon>
        <taxon>Pseudomonadati</taxon>
        <taxon>Pseudomonadota</taxon>
        <taxon>Gammaproteobacteria</taxon>
        <taxon>Orbales</taxon>
        <taxon>Orbaceae</taxon>
        <taxon>Gilliamella</taxon>
    </lineage>
</organism>
<dbReference type="AlphaFoldDB" id="A0A242NX45"/>
<dbReference type="Pfam" id="PF00005">
    <property type="entry name" value="ABC_tran"/>
    <property type="match status" value="1"/>
</dbReference>
<evidence type="ECO:0000256" key="8">
    <source>
        <dbReference type="SAM" id="Phobius"/>
    </source>
</evidence>
<dbReference type="InterPro" id="IPR027417">
    <property type="entry name" value="P-loop_NTPase"/>
</dbReference>
<protein>
    <submittedName>
        <fullName evidence="11">ABC transporter</fullName>
    </submittedName>
</protein>
<dbReference type="PANTHER" id="PTHR24221">
    <property type="entry name" value="ATP-BINDING CASSETTE SUB-FAMILY B"/>
    <property type="match status" value="1"/>
</dbReference>
<dbReference type="InterPro" id="IPR003593">
    <property type="entry name" value="AAA+_ATPase"/>
</dbReference>
<evidence type="ECO:0000256" key="7">
    <source>
        <dbReference type="ARBA" id="ARBA00023136"/>
    </source>
</evidence>
<dbReference type="GO" id="GO:0034040">
    <property type="term" value="F:ATPase-coupled lipid transmembrane transporter activity"/>
    <property type="evidence" value="ECO:0007669"/>
    <property type="project" value="TreeGrafter"/>
</dbReference>
<dbReference type="Proteomes" id="UP000194968">
    <property type="component" value="Unassembled WGS sequence"/>
</dbReference>
<dbReference type="SMART" id="SM00382">
    <property type="entry name" value="AAA"/>
    <property type="match status" value="1"/>
</dbReference>
<dbReference type="InterPro" id="IPR039421">
    <property type="entry name" value="Type_1_exporter"/>
</dbReference>
<evidence type="ECO:0000313" key="12">
    <source>
        <dbReference type="Proteomes" id="UP000194968"/>
    </source>
</evidence>
<feature type="transmembrane region" description="Helical" evidence="8">
    <location>
        <begin position="146"/>
        <end position="163"/>
    </location>
</feature>
<dbReference type="PROSITE" id="PS00211">
    <property type="entry name" value="ABC_TRANSPORTER_1"/>
    <property type="match status" value="1"/>
</dbReference>
<feature type="transmembrane region" description="Helical" evidence="8">
    <location>
        <begin position="169"/>
        <end position="185"/>
    </location>
</feature>
<dbReference type="GO" id="GO:0140359">
    <property type="term" value="F:ABC-type transporter activity"/>
    <property type="evidence" value="ECO:0007669"/>
    <property type="project" value="InterPro"/>
</dbReference>
<accession>A0A242NX45</accession>
<name>A0A242NX45_9GAMM</name>
<comment type="caution">
    <text evidence="11">The sequence shown here is derived from an EMBL/GenBank/DDBJ whole genome shotgun (WGS) entry which is preliminary data.</text>
</comment>
<keyword evidence="3 8" id="KW-0812">Transmembrane</keyword>
<feature type="transmembrane region" description="Helical" evidence="8">
    <location>
        <begin position="21"/>
        <end position="50"/>
    </location>
</feature>
<dbReference type="Pfam" id="PF00664">
    <property type="entry name" value="ABC_membrane"/>
    <property type="match status" value="1"/>
</dbReference>
<evidence type="ECO:0000256" key="6">
    <source>
        <dbReference type="ARBA" id="ARBA00022989"/>
    </source>
</evidence>
<feature type="transmembrane region" description="Helical" evidence="8">
    <location>
        <begin position="247"/>
        <end position="274"/>
    </location>
</feature>
<dbReference type="Gene3D" id="3.40.50.300">
    <property type="entry name" value="P-loop containing nucleotide triphosphate hydrolases"/>
    <property type="match status" value="1"/>
</dbReference>
<feature type="transmembrane region" description="Helical" evidence="8">
    <location>
        <begin position="294"/>
        <end position="313"/>
    </location>
</feature>
<dbReference type="Gene3D" id="1.20.1560.10">
    <property type="entry name" value="ABC transporter type 1, transmembrane domain"/>
    <property type="match status" value="1"/>
</dbReference>
<gene>
    <name evidence="11" type="ORF">B6D06_03425</name>
</gene>
<dbReference type="PROSITE" id="PS50893">
    <property type="entry name" value="ABC_TRANSPORTER_2"/>
    <property type="match status" value="1"/>
</dbReference>